<feature type="transmembrane region" description="Helical" evidence="1">
    <location>
        <begin position="77"/>
        <end position="96"/>
    </location>
</feature>
<dbReference type="AlphaFoldDB" id="A0A414PYX6"/>
<evidence type="ECO:0000313" key="2">
    <source>
        <dbReference type="EMBL" id="RHF73778.1"/>
    </source>
</evidence>
<gene>
    <name evidence="2" type="ORF">DW663_03055</name>
</gene>
<keyword evidence="1" id="KW-1133">Transmembrane helix</keyword>
<dbReference type="EMBL" id="QRHL01000003">
    <property type="protein sequence ID" value="RHF73778.1"/>
    <property type="molecule type" value="Genomic_DNA"/>
</dbReference>
<feature type="transmembrane region" description="Helical" evidence="1">
    <location>
        <begin position="46"/>
        <end position="68"/>
    </location>
</feature>
<feature type="transmembrane region" description="Helical" evidence="1">
    <location>
        <begin position="7"/>
        <end position="26"/>
    </location>
</feature>
<evidence type="ECO:0000256" key="1">
    <source>
        <dbReference type="SAM" id="Phobius"/>
    </source>
</evidence>
<reference evidence="2 3" key="1">
    <citation type="submission" date="2018-08" db="EMBL/GenBank/DDBJ databases">
        <title>A genome reference for cultivated species of the human gut microbiota.</title>
        <authorList>
            <person name="Zou Y."/>
            <person name="Xue W."/>
            <person name="Luo G."/>
        </authorList>
    </citation>
    <scope>NUCLEOTIDE SEQUENCE [LARGE SCALE GENOMIC DNA]</scope>
    <source>
        <strain evidence="2 3">AM25-1</strain>
    </source>
</reference>
<dbReference type="PANTHER" id="PTHR40078">
    <property type="entry name" value="INTEGRAL MEMBRANE PROTEIN-RELATED"/>
    <property type="match status" value="1"/>
</dbReference>
<feature type="transmembrane region" description="Helical" evidence="1">
    <location>
        <begin position="172"/>
        <end position="189"/>
    </location>
</feature>
<dbReference type="PANTHER" id="PTHR40078:SF1">
    <property type="entry name" value="INTEGRAL MEMBRANE PROTEIN"/>
    <property type="match status" value="1"/>
</dbReference>
<accession>A0A414PYX6</accession>
<dbReference type="InterPro" id="IPR038750">
    <property type="entry name" value="YczE/YyaS-like"/>
</dbReference>
<sequence>MKKESIRFLKLFVGLFICSLGCVTILKSNLGLAPWDVLHQGVSKVTGITIGQASISLGVIIVLMDIFLGQPIGVGTVLNFIFIGLFMDLIIFLDFIPIFQNLFARIIELLVGIFFYSYGTYLYMTQGMGCGPRDGFMQVLTKRFNKPVSVIKNGMEIIAFVIGWLLGGKLGIGTIVTALVMGIWLQWMFKFGGVDIKKLHHRNIKEELLHLNRVVRGFED</sequence>
<dbReference type="Pfam" id="PF19700">
    <property type="entry name" value="DUF6198"/>
    <property type="match status" value="1"/>
</dbReference>
<keyword evidence="1" id="KW-0812">Transmembrane</keyword>
<protein>
    <recommendedName>
        <fullName evidence="4">YitT family protein</fullName>
    </recommendedName>
</protein>
<name>A0A414PYX6_FUSMR</name>
<proteinExistence type="predicted"/>
<dbReference type="RefSeq" id="WP_118234072.1">
    <property type="nucleotide sequence ID" value="NZ_QRHL01000003.1"/>
</dbReference>
<dbReference type="Proteomes" id="UP000284676">
    <property type="component" value="Unassembled WGS sequence"/>
</dbReference>
<organism evidence="2 3">
    <name type="scientific">Fusobacterium mortiferum</name>
    <dbReference type="NCBI Taxonomy" id="850"/>
    <lineage>
        <taxon>Bacteria</taxon>
        <taxon>Fusobacteriati</taxon>
        <taxon>Fusobacteriota</taxon>
        <taxon>Fusobacteriia</taxon>
        <taxon>Fusobacteriales</taxon>
        <taxon>Fusobacteriaceae</taxon>
        <taxon>Fusobacterium</taxon>
    </lineage>
</organism>
<feature type="transmembrane region" description="Helical" evidence="1">
    <location>
        <begin position="102"/>
        <end position="123"/>
    </location>
</feature>
<comment type="caution">
    <text evidence="2">The sequence shown here is derived from an EMBL/GenBank/DDBJ whole genome shotgun (WGS) entry which is preliminary data.</text>
</comment>
<evidence type="ECO:0000313" key="3">
    <source>
        <dbReference type="Proteomes" id="UP000284676"/>
    </source>
</evidence>
<keyword evidence="1" id="KW-0472">Membrane</keyword>
<evidence type="ECO:0008006" key="4">
    <source>
        <dbReference type="Google" id="ProtNLM"/>
    </source>
</evidence>